<organism evidence="3 4">
    <name type="scientific">Fulvivirga sedimenti</name>
    <dbReference type="NCBI Taxonomy" id="2879465"/>
    <lineage>
        <taxon>Bacteria</taxon>
        <taxon>Pseudomonadati</taxon>
        <taxon>Bacteroidota</taxon>
        <taxon>Cytophagia</taxon>
        <taxon>Cytophagales</taxon>
        <taxon>Fulvivirgaceae</taxon>
        <taxon>Fulvivirga</taxon>
    </lineage>
</organism>
<dbReference type="Proteomes" id="UP001139409">
    <property type="component" value="Unassembled WGS sequence"/>
</dbReference>
<dbReference type="Pfam" id="PF02113">
    <property type="entry name" value="Peptidase_S13"/>
    <property type="match status" value="1"/>
</dbReference>
<keyword evidence="4" id="KW-1185">Reference proteome</keyword>
<comment type="caution">
    <text evidence="3">The sequence shown here is derived from an EMBL/GenBank/DDBJ whole genome shotgun (WGS) entry which is preliminary data.</text>
</comment>
<dbReference type="AlphaFoldDB" id="A0A9X1HWB4"/>
<dbReference type="RefSeq" id="WP_225699436.1">
    <property type="nucleotide sequence ID" value="NZ_JAIXNE010000006.1"/>
</dbReference>
<evidence type="ECO:0000313" key="3">
    <source>
        <dbReference type="EMBL" id="MCA6078580.1"/>
    </source>
</evidence>
<evidence type="ECO:0000256" key="2">
    <source>
        <dbReference type="ARBA" id="ARBA00022801"/>
    </source>
</evidence>
<keyword evidence="3" id="KW-0121">Carboxypeptidase</keyword>
<dbReference type="GO" id="GO:0006508">
    <property type="term" value="P:proteolysis"/>
    <property type="evidence" value="ECO:0007669"/>
    <property type="project" value="InterPro"/>
</dbReference>
<accession>A0A9X1HWB4</accession>
<dbReference type="EMBL" id="JAIXNE010000006">
    <property type="protein sequence ID" value="MCA6078580.1"/>
    <property type="molecule type" value="Genomic_DNA"/>
</dbReference>
<dbReference type="InterPro" id="IPR012338">
    <property type="entry name" value="Beta-lactam/transpept-like"/>
</dbReference>
<dbReference type="PANTHER" id="PTHR30023">
    <property type="entry name" value="D-ALANYL-D-ALANINE CARBOXYPEPTIDASE"/>
    <property type="match status" value="1"/>
</dbReference>
<comment type="similarity">
    <text evidence="1">Belongs to the peptidase S13 family.</text>
</comment>
<keyword evidence="2" id="KW-0378">Hydrolase</keyword>
<reference evidence="3" key="1">
    <citation type="submission" date="2021-09" db="EMBL/GenBank/DDBJ databases">
        <title>Fulvivirga sp. isolated from coastal sediment.</title>
        <authorList>
            <person name="Yu H."/>
        </authorList>
    </citation>
    <scope>NUCLEOTIDE SEQUENCE</scope>
    <source>
        <strain evidence="3">1062</strain>
    </source>
</reference>
<name>A0A9X1HWB4_9BACT</name>
<sequence length="432" mass="49655">MKNLLLFGAIVFFHFSCSSIRKGPIEKDLKALQNKFQNHTGFALYDPETDKMIMSYNGDRYFTPASNTKIFTLYTSLNTLGDSLPGIQYTTHQDSLFFWATGDPSLYYDDLPASHVIEFLSGRTETLVYAEERVRIERFGPGWSWDDYNYAYSVERTPFPIYGNRFTFSLDSVSGLLDSPQEFFKRYIWLGDTLDQPEMVRDYESNRTTFFPGRNRSNEVFSIPFKYSTELVARLLTDTLKRKVNPMQLERPSKNELKTIYSIPTDSALTIMMQNSDNFIAEQLMAMNGLLLTDTLDAETGIRAAEKLYFAGMPDKPQWVDGSGLSRFNLFTPRSIVWLWKQLYTQFGKDRLFPMIASGGGNGTLKYYYQTDPPFIFGKTGTLSNNNSLSGFLITKKGKLLIFSMLHNNYPGYSTPVKREMERILTAIHDNY</sequence>
<dbReference type="GO" id="GO:0000270">
    <property type="term" value="P:peptidoglycan metabolic process"/>
    <property type="evidence" value="ECO:0007669"/>
    <property type="project" value="TreeGrafter"/>
</dbReference>
<keyword evidence="3" id="KW-0645">Protease</keyword>
<evidence type="ECO:0000256" key="1">
    <source>
        <dbReference type="ARBA" id="ARBA00006096"/>
    </source>
</evidence>
<dbReference type="Gene3D" id="3.40.710.10">
    <property type="entry name" value="DD-peptidase/beta-lactamase superfamily"/>
    <property type="match status" value="2"/>
</dbReference>
<dbReference type="PANTHER" id="PTHR30023:SF0">
    <property type="entry name" value="PENICILLIN-SENSITIVE CARBOXYPEPTIDASE A"/>
    <property type="match status" value="1"/>
</dbReference>
<dbReference type="InterPro" id="IPR000667">
    <property type="entry name" value="Peptidase_S13"/>
</dbReference>
<dbReference type="PRINTS" id="PR00922">
    <property type="entry name" value="DADACBPTASE3"/>
</dbReference>
<protein>
    <submittedName>
        <fullName evidence="3">D-alanyl-D-alanine carboxypeptidase</fullName>
    </submittedName>
</protein>
<dbReference type="GO" id="GO:0004185">
    <property type="term" value="F:serine-type carboxypeptidase activity"/>
    <property type="evidence" value="ECO:0007669"/>
    <property type="project" value="InterPro"/>
</dbReference>
<gene>
    <name evidence="3" type="ORF">LDX50_27145</name>
</gene>
<dbReference type="SUPFAM" id="SSF56601">
    <property type="entry name" value="beta-lactamase/transpeptidase-like"/>
    <property type="match status" value="1"/>
</dbReference>
<evidence type="ECO:0000313" key="4">
    <source>
        <dbReference type="Proteomes" id="UP001139409"/>
    </source>
</evidence>
<proteinExistence type="inferred from homology"/>